<protein>
    <submittedName>
        <fullName evidence="2">Uncharacterized protein</fullName>
    </submittedName>
</protein>
<dbReference type="EMBL" id="KQ989060">
    <property type="protein sequence ID" value="KZV54954.1"/>
    <property type="molecule type" value="Genomic_DNA"/>
</dbReference>
<proteinExistence type="predicted"/>
<evidence type="ECO:0000256" key="1">
    <source>
        <dbReference type="SAM" id="MobiDB-lite"/>
    </source>
</evidence>
<reference evidence="2 3" key="1">
    <citation type="journal article" date="2015" name="Proc. Natl. Acad. Sci. U.S.A.">
        <title>The resurrection genome of Boea hygrometrica: A blueprint for survival of dehydration.</title>
        <authorList>
            <person name="Xiao L."/>
            <person name="Yang G."/>
            <person name="Zhang L."/>
            <person name="Yang X."/>
            <person name="Zhao S."/>
            <person name="Ji Z."/>
            <person name="Zhou Q."/>
            <person name="Hu M."/>
            <person name="Wang Y."/>
            <person name="Chen M."/>
            <person name="Xu Y."/>
            <person name="Jin H."/>
            <person name="Xiao X."/>
            <person name="Hu G."/>
            <person name="Bao F."/>
            <person name="Hu Y."/>
            <person name="Wan P."/>
            <person name="Li L."/>
            <person name="Deng X."/>
            <person name="Kuang T."/>
            <person name="Xiang C."/>
            <person name="Zhu J.K."/>
            <person name="Oliver M.J."/>
            <person name="He Y."/>
        </authorList>
    </citation>
    <scope>NUCLEOTIDE SEQUENCE [LARGE SCALE GENOMIC DNA]</scope>
    <source>
        <strain evidence="3">cv. XS01</strain>
    </source>
</reference>
<feature type="region of interest" description="Disordered" evidence="1">
    <location>
        <begin position="175"/>
        <end position="208"/>
    </location>
</feature>
<feature type="compositionally biased region" description="Low complexity" evidence="1">
    <location>
        <begin position="185"/>
        <end position="198"/>
    </location>
</feature>
<gene>
    <name evidence="2" type="ORF">F511_31963</name>
</gene>
<accession>A0A2Z7D5P6</accession>
<name>A0A2Z7D5P6_9LAMI</name>
<evidence type="ECO:0000313" key="2">
    <source>
        <dbReference type="EMBL" id="KZV54954.1"/>
    </source>
</evidence>
<organism evidence="2 3">
    <name type="scientific">Dorcoceras hygrometricum</name>
    <dbReference type="NCBI Taxonomy" id="472368"/>
    <lineage>
        <taxon>Eukaryota</taxon>
        <taxon>Viridiplantae</taxon>
        <taxon>Streptophyta</taxon>
        <taxon>Embryophyta</taxon>
        <taxon>Tracheophyta</taxon>
        <taxon>Spermatophyta</taxon>
        <taxon>Magnoliopsida</taxon>
        <taxon>eudicotyledons</taxon>
        <taxon>Gunneridae</taxon>
        <taxon>Pentapetalae</taxon>
        <taxon>asterids</taxon>
        <taxon>lamiids</taxon>
        <taxon>Lamiales</taxon>
        <taxon>Gesneriaceae</taxon>
        <taxon>Didymocarpoideae</taxon>
        <taxon>Trichosporeae</taxon>
        <taxon>Loxocarpinae</taxon>
        <taxon>Dorcoceras</taxon>
    </lineage>
</organism>
<dbReference type="AlphaFoldDB" id="A0A2Z7D5P6"/>
<evidence type="ECO:0000313" key="3">
    <source>
        <dbReference type="Proteomes" id="UP000250235"/>
    </source>
</evidence>
<dbReference type="Proteomes" id="UP000250235">
    <property type="component" value="Unassembled WGS sequence"/>
</dbReference>
<keyword evidence="3" id="KW-1185">Reference proteome</keyword>
<sequence>MLSMEDAGMVRNCGRASVFLAGNRTVSFWKKPYLSSSVLVFSRVDQCGSEISDLHISDLVARDFVCGNYSSELRMLVLEDERVTPVYLISLLGSVSHYERSGCVVHQSNAIIGAVTTGYECLPPSCDGLTGPDDHGPMISRLIDRVRHTVAAGVHLLKLGVHLERGSVTFLLVEPSEEEEGEIRSNNQSQQESSRNKNPFGTLRNQNDVVTTNLNDIVTYNHTSTERKPAAGHSNNPTTDFATLFKTASYQDSGFIS</sequence>